<dbReference type="RefSeq" id="WP_330930503.1">
    <property type="nucleotide sequence ID" value="NZ_CP119075.1"/>
</dbReference>
<name>A0AAF0CN05_9BACT</name>
<dbReference type="PANTHER" id="PTHR42699:SF1">
    <property type="entry name" value="CYSTATHIONINE GAMMA-SYNTHASE-RELATED"/>
    <property type="match status" value="1"/>
</dbReference>
<dbReference type="InterPro" id="IPR015421">
    <property type="entry name" value="PyrdxlP-dep_Trfase_major"/>
</dbReference>
<accession>A0AAF0CN05</accession>
<evidence type="ECO:0000256" key="3">
    <source>
        <dbReference type="RuleBase" id="RU362118"/>
    </source>
</evidence>
<evidence type="ECO:0000256" key="2">
    <source>
        <dbReference type="ARBA" id="ARBA00022898"/>
    </source>
</evidence>
<dbReference type="InterPro" id="IPR015422">
    <property type="entry name" value="PyrdxlP-dep_Trfase_small"/>
</dbReference>
<dbReference type="GO" id="GO:0030170">
    <property type="term" value="F:pyridoxal phosphate binding"/>
    <property type="evidence" value="ECO:0007669"/>
    <property type="project" value="InterPro"/>
</dbReference>
<evidence type="ECO:0000313" key="4">
    <source>
        <dbReference type="EMBL" id="WED63800.1"/>
    </source>
</evidence>
<evidence type="ECO:0000313" key="5">
    <source>
        <dbReference type="Proteomes" id="UP001218638"/>
    </source>
</evidence>
<keyword evidence="4" id="KW-0808">Transferase</keyword>
<dbReference type="Proteomes" id="UP001218638">
    <property type="component" value="Chromosome"/>
</dbReference>
<keyword evidence="2 3" id="KW-0663">Pyridoxal phosphate</keyword>
<reference evidence="4" key="1">
    <citation type="submission" date="2023-03" db="EMBL/GenBank/DDBJ databases">
        <title>Lomoglobus Profundus gen. nov., sp. nov., a novel member of the phylum Verrucomicrobia, isolated from deep-marine sediment of South China Sea.</title>
        <authorList>
            <person name="Ahmad T."/>
            <person name="Ishaq S.E."/>
            <person name="Wang F."/>
        </authorList>
    </citation>
    <scope>NUCLEOTIDE SEQUENCE</scope>
    <source>
        <strain evidence="4">LMO-M01</strain>
    </source>
</reference>
<dbReference type="GO" id="GO:0019346">
    <property type="term" value="P:transsulfuration"/>
    <property type="evidence" value="ECO:0007669"/>
    <property type="project" value="InterPro"/>
</dbReference>
<keyword evidence="5" id="KW-1185">Reference proteome</keyword>
<dbReference type="InterPro" id="IPR015424">
    <property type="entry name" value="PyrdxlP-dep_Trfase"/>
</dbReference>
<dbReference type="Gene3D" id="3.90.1150.10">
    <property type="entry name" value="Aspartate Aminotransferase, domain 1"/>
    <property type="match status" value="1"/>
</dbReference>
<sequence length="504" mass="54289">MSAFPPLPLGQPIPDCLHGVSCSLPTMRDVIGYEEKNPAVTAHLDSGYPRFVVHRFNRQLATLIATELSLSDHDIWLTCSARVATALVGELSDAHTSLIHHDGVHGVAHRRDPDLFNHAKRYLQNIGGFLSSREAEDRLAARGLIAVAPETLAPTATAATTVREVLTQAHAGARHEDILLAPSGMNAFHGAWRSLAALQAERGRTVWIQLGWLYLDTIAQLRRFTASPADYVNITDVNDLTALDEALAAAGNRLAGLVTEVPTNPLVQTADIAAVARKVHAAGGRVLLDPTLVSPFNIRLLEHSDVVVNSLTKYAANEGDVIAGSVIINPAGSDAAALRHRIAAALDPVYPRDLARLAAQVPAYESTVLQTNRTAIDVVEFLRQHPAVREVYWSLQPATAENYLKIARSPAHIGSMISFTLRRPLAEVYDRLPLAKGPSFGMQTSLICPFIYLAHYDLVTTPEGRAQLAAAGIDYELLRLSVGTEPVSEIIAALESALSAPTPA</sequence>
<dbReference type="InterPro" id="IPR051750">
    <property type="entry name" value="Trans-sulfuration_enzymes"/>
</dbReference>
<protein>
    <submittedName>
        <fullName evidence="4">PLP-dependent transferase</fullName>
    </submittedName>
</protein>
<dbReference type="Pfam" id="PF01053">
    <property type="entry name" value="Cys_Met_Meta_PP"/>
    <property type="match status" value="1"/>
</dbReference>
<proteinExistence type="inferred from homology"/>
<comment type="similarity">
    <text evidence="3">Belongs to the trans-sulfuration enzymes family.</text>
</comment>
<gene>
    <name evidence="4" type="ORF">PXH66_15795</name>
</gene>
<organism evidence="4 5">
    <name type="scientific">Synoicihabitans lomoniglobus</name>
    <dbReference type="NCBI Taxonomy" id="2909285"/>
    <lineage>
        <taxon>Bacteria</taxon>
        <taxon>Pseudomonadati</taxon>
        <taxon>Verrucomicrobiota</taxon>
        <taxon>Opitutia</taxon>
        <taxon>Opitutales</taxon>
        <taxon>Opitutaceae</taxon>
        <taxon>Synoicihabitans</taxon>
    </lineage>
</organism>
<dbReference type="GO" id="GO:0003962">
    <property type="term" value="F:cystathionine gamma-synthase activity"/>
    <property type="evidence" value="ECO:0007669"/>
    <property type="project" value="TreeGrafter"/>
</dbReference>
<dbReference type="InterPro" id="IPR000277">
    <property type="entry name" value="Cys/Met-Metab_PyrdxlP-dep_enz"/>
</dbReference>
<dbReference type="KEGG" id="slom:PXH66_15795"/>
<dbReference type="PANTHER" id="PTHR42699">
    <property type="match status" value="1"/>
</dbReference>
<comment type="cofactor">
    <cofactor evidence="1 3">
        <name>pyridoxal 5'-phosphate</name>
        <dbReference type="ChEBI" id="CHEBI:597326"/>
    </cofactor>
</comment>
<dbReference type="AlphaFoldDB" id="A0AAF0CN05"/>
<dbReference type="SUPFAM" id="SSF53383">
    <property type="entry name" value="PLP-dependent transferases"/>
    <property type="match status" value="1"/>
</dbReference>
<evidence type="ECO:0000256" key="1">
    <source>
        <dbReference type="ARBA" id="ARBA00001933"/>
    </source>
</evidence>
<dbReference type="EMBL" id="CP119075">
    <property type="protein sequence ID" value="WED63800.1"/>
    <property type="molecule type" value="Genomic_DNA"/>
</dbReference>
<dbReference type="Gene3D" id="3.40.640.10">
    <property type="entry name" value="Type I PLP-dependent aspartate aminotransferase-like (Major domain)"/>
    <property type="match status" value="1"/>
</dbReference>